<evidence type="ECO:0000256" key="4">
    <source>
        <dbReference type="RuleBase" id="RU369009"/>
    </source>
</evidence>
<dbReference type="Gene3D" id="3.30.2160.10">
    <property type="entry name" value="Hect, E3 ligase catalytic domain"/>
    <property type="match status" value="1"/>
</dbReference>
<reference evidence="7" key="1">
    <citation type="submission" date="2016-11" db="UniProtKB">
        <authorList>
            <consortium name="WormBaseParasite"/>
        </authorList>
    </citation>
    <scope>IDENTIFICATION</scope>
</reference>
<dbReference type="PANTHER" id="PTHR45670">
    <property type="entry name" value="E3 UBIQUITIN-PROTEIN LIGASE TRIP12"/>
    <property type="match status" value="1"/>
</dbReference>
<evidence type="ECO:0000256" key="1">
    <source>
        <dbReference type="ARBA" id="ARBA00022679"/>
    </source>
</evidence>
<evidence type="ECO:0000256" key="2">
    <source>
        <dbReference type="ARBA" id="ARBA00022786"/>
    </source>
</evidence>
<dbReference type="SUPFAM" id="SSF56204">
    <property type="entry name" value="Hect, E3 ligase catalytic domain"/>
    <property type="match status" value="1"/>
</dbReference>
<dbReference type="PANTHER" id="PTHR45670:SF1">
    <property type="entry name" value="E3 UBIQUITIN-PROTEIN LIGASE HECTD1"/>
    <property type="match status" value="1"/>
</dbReference>
<dbReference type="InterPro" id="IPR045322">
    <property type="entry name" value="HECTD1/TRIP12-like"/>
</dbReference>
<comment type="function">
    <text evidence="4">E3 ubiquitin-protein ligase which accepts ubiquitin from an E2 ubiquitin-conjugating enzyme in the form of a thioester and then directly transfers the ubiquitin to targeted substrates.</text>
</comment>
<dbReference type="PROSITE" id="PS50237">
    <property type="entry name" value="HECT"/>
    <property type="match status" value="1"/>
</dbReference>
<dbReference type="Gene3D" id="3.90.1750.10">
    <property type="entry name" value="Hect, E3 ligase catalytic domains"/>
    <property type="match status" value="2"/>
</dbReference>
<comment type="similarity">
    <text evidence="4">Belongs to the UPL family. K-HECT subfamily.</text>
</comment>
<dbReference type="InterPro" id="IPR035983">
    <property type="entry name" value="Hect_E3_ubiquitin_ligase"/>
</dbReference>
<sequence>EQSLHRGSLHKSQVLTTLPALPAKTSCANGACAAPGAMTRRLRPRRCRASAASTKDGIAATGQRVGAADCGHRRVEDALNLLHIFYTANALYLLSCSTPKKLTQKLTRQAQEPLMLASLALPDWCDLRLQLFHCVAFGPTRALMWIQAQKRRAQELQQGQTKRPVREDQLPLGEPICGSGRLKRERVRIPRLSGDPLLAWLLRLLDTHAARKAELEVQFDGEQGTGLGPTLEFFSLLAAEFTAAIWAYPNADEAEDAVAEDGKPVGYYVTRPAFGLFFRLHIAPARPQGGGSVPAAGMSLAKCLQDGRLMDVSLSTPLLRLLCQAQEPGDRELQCRLDFACLLSGAGSSLINRWSLSRIGLRWPLSWRTCVWTASGCPLLGVRRDCDTSAAPAVRLRPQRSCAPLATLFEASPEPVTLSNLAEFAALTRQYALDTGLRAQLEALKNGFDSVFPMHRLKAVHPEESWRSLLWRRAGARMDQRRHSGAHGAQERLP</sequence>
<dbReference type="Pfam" id="PF00632">
    <property type="entry name" value="HECT"/>
    <property type="match status" value="1"/>
</dbReference>
<accession>A0A1I8JMN7</accession>
<keyword evidence="2 3" id="KW-0833">Ubl conjugation pathway</keyword>
<dbReference type="WBParaSite" id="snap_masked-unitig_26622-processed-gene-0.0-mRNA-1">
    <property type="protein sequence ID" value="snap_masked-unitig_26622-processed-gene-0.0-mRNA-1"/>
    <property type="gene ID" value="snap_masked-unitig_26622-processed-gene-0.0"/>
</dbReference>
<comment type="pathway">
    <text evidence="4">Protein modification; protein ubiquitination.</text>
</comment>
<protein>
    <recommendedName>
        <fullName evidence="4">E3 ubiquitin-protein ligase</fullName>
        <ecNumber evidence="4">2.3.2.26</ecNumber>
    </recommendedName>
</protein>
<dbReference type="EC" id="2.3.2.26" evidence="4"/>
<evidence type="ECO:0000313" key="7">
    <source>
        <dbReference type="WBParaSite" id="snap_masked-unitig_26622-processed-gene-0.0-mRNA-1"/>
    </source>
</evidence>
<comment type="catalytic activity">
    <reaction evidence="4">
        <text>S-ubiquitinyl-[E2 ubiquitin-conjugating enzyme]-L-cysteine + [acceptor protein]-L-lysine = [E2 ubiquitin-conjugating enzyme]-L-cysteine + N(6)-ubiquitinyl-[acceptor protein]-L-lysine.</text>
        <dbReference type="EC" id="2.3.2.26"/>
    </reaction>
</comment>
<dbReference type="UniPathway" id="UPA00143"/>
<dbReference type="GO" id="GO:0000209">
    <property type="term" value="P:protein polyubiquitination"/>
    <property type="evidence" value="ECO:0007669"/>
    <property type="project" value="TreeGrafter"/>
</dbReference>
<dbReference type="InterPro" id="IPR000569">
    <property type="entry name" value="HECT_dom"/>
</dbReference>
<dbReference type="Proteomes" id="UP000095280">
    <property type="component" value="Unplaced"/>
</dbReference>
<evidence type="ECO:0000313" key="6">
    <source>
        <dbReference type="Proteomes" id="UP000095280"/>
    </source>
</evidence>
<dbReference type="GO" id="GO:0061630">
    <property type="term" value="F:ubiquitin protein ligase activity"/>
    <property type="evidence" value="ECO:0007669"/>
    <property type="project" value="UniProtKB-UniRule"/>
</dbReference>
<keyword evidence="1 4" id="KW-0808">Transferase</keyword>
<dbReference type="GO" id="GO:0016607">
    <property type="term" value="C:nuclear speck"/>
    <property type="evidence" value="ECO:0007669"/>
    <property type="project" value="TreeGrafter"/>
</dbReference>
<evidence type="ECO:0000259" key="5">
    <source>
        <dbReference type="PROSITE" id="PS50237"/>
    </source>
</evidence>
<organism evidence="6 7">
    <name type="scientific">Macrostomum lignano</name>
    <dbReference type="NCBI Taxonomy" id="282301"/>
    <lineage>
        <taxon>Eukaryota</taxon>
        <taxon>Metazoa</taxon>
        <taxon>Spiralia</taxon>
        <taxon>Lophotrochozoa</taxon>
        <taxon>Platyhelminthes</taxon>
        <taxon>Rhabditophora</taxon>
        <taxon>Macrostomorpha</taxon>
        <taxon>Macrostomida</taxon>
        <taxon>Macrostomidae</taxon>
        <taxon>Macrostomum</taxon>
    </lineage>
</organism>
<feature type="domain" description="HECT" evidence="5">
    <location>
        <begin position="415"/>
        <end position="464"/>
    </location>
</feature>
<comment type="caution">
    <text evidence="3">Lacks conserved residue(s) required for the propagation of feature annotation.</text>
</comment>
<proteinExistence type="inferred from homology"/>
<dbReference type="AlphaFoldDB" id="A0A1I8JMN7"/>
<dbReference type="GO" id="GO:0043161">
    <property type="term" value="P:proteasome-mediated ubiquitin-dependent protein catabolic process"/>
    <property type="evidence" value="ECO:0007669"/>
    <property type="project" value="TreeGrafter"/>
</dbReference>
<evidence type="ECO:0000256" key="3">
    <source>
        <dbReference type="PROSITE-ProRule" id="PRU00104"/>
    </source>
</evidence>
<keyword evidence="6" id="KW-1185">Reference proteome</keyword>
<name>A0A1I8JMN7_9PLAT</name>